<gene>
    <name evidence="8" type="ORF">CRM82_19085</name>
</gene>
<dbReference type="GO" id="GO:0005886">
    <property type="term" value="C:plasma membrane"/>
    <property type="evidence" value="ECO:0007669"/>
    <property type="project" value="UniProtKB-SubCell"/>
</dbReference>
<feature type="transmembrane region" description="Helical" evidence="6">
    <location>
        <begin position="300"/>
        <end position="320"/>
    </location>
</feature>
<evidence type="ECO:0000256" key="2">
    <source>
        <dbReference type="ARBA" id="ARBA00022475"/>
    </source>
</evidence>
<feature type="transmembrane region" description="Helical" evidence="6">
    <location>
        <begin position="275"/>
        <end position="294"/>
    </location>
</feature>
<feature type="transmembrane region" description="Helical" evidence="6">
    <location>
        <begin position="151"/>
        <end position="173"/>
    </location>
</feature>
<dbReference type="InterPro" id="IPR011701">
    <property type="entry name" value="MFS"/>
</dbReference>
<dbReference type="PROSITE" id="PS50850">
    <property type="entry name" value="MFS"/>
    <property type="match status" value="1"/>
</dbReference>
<feature type="transmembrane region" description="Helical" evidence="6">
    <location>
        <begin position="204"/>
        <end position="224"/>
    </location>
</feature>
<dbReference type="CDD" id="cd06174">
    <property type="entry name" value="MFS"/>
    <property type="match status" value="1"/>
</dbReference>
<dbReference type="OrthoDB" id="8792530at2"/>
<proteinExistence type="predicted"/>
<dbReference type="RefSeq" id="WP_098066244.1">
    <property type="nucleotide sequence ID" value="NZ_DALZQJ010000030.1"/>
</dbReference>
<protein>
    <submittedName>
        <fullName evidence="8">MFS transporter</fullName>
    </submittedName>
</protein>
<feature type="transmembrane region" description="Helical" evidence="6">
    <location>
        <begin position="122"/>
        <end position="145"/>
    </location>
</feature>
<keyword evidence="3 6" id="KW-0812">Transmembrane</keyword>
<keyword evidence="2" id="KW-1003">Cell membrane</keyword>
<feature type="transmembrane region" description="Helical" evidence="6">
    <location>
        <begin position="332"/>
        <end position="357"/>
    </location>
</feature>
<keyword evidence="5 6" id="KW-0472">Membrane</keyword>
<dbReference type="PANTHER" id="PTHR43124:SF3">
    <property type="entry name" value="CHLORAMPHENICOL EFFLUX PUMP RV0191"/>
    <property type="match status" value="1"/>
</dbReference>
<comment type="subcellular location">
    <subcellularLocation>
        <location evidence="1">Cell membrane</location>
        <topology evidence="1">Multi-pass membrane protein</topology>
    </subcellularLocation>
</comment>
<accession>A0A2A7UYK4</accession>
<dbReference type="GO" id="GO:0022857">
    <property type="term" value="F:transmembrane transporter activity"/>
    <property type="evidence" value="ECO:0007669"/>
    <property type="project" value="InterPro"/>
</dbReference>
<evidence type="ECO:0000259" key="7">
    <source>
        <dbReference type="PROSITE" id="PS50850"/>
    </source>
</evidence>
<dbReference type="InterPro" id="IPR036259">
    <property type="entry name" value="MFS_trans_sf"/>
</dbReference>
<dbReference type="AlphaFoldDB" id="A0A2A7UYK4"/>
<dbReference type="GeneID" id="80802737"/>
<feature type="transmembrane region" description="Helical" evidence="6">
    <location>
        <begin position="369"/>
        <end position="387"/>
    </location>
</feature>
<dbReference type="InterPro" id="IPR020846">
    <property type="entry name" value="MFS_dom"/>
</dbReference>
<feature type="transmembrane region" description="Helical" evidence="6">
    <location>
        <begin position="67"/>
        <end position="85"/>
    </location>
</feature>
<feature type="transmembrane region" description="Helical" evidence="6">
    <location>
        <begin position="36"/>
        <end position="55"/>
    </location>
</feature>
<dbReference type="STRING" id="1219032.GCA_001515545_01931"/>
<sequence>MLVSLLSAFALSQAYRTVTAIIATGLQADFGISSQSLGAFAGLFGLSFGVAQLLMGIGMDVYGLRRTVLLSFPLAVVGAALSALAPSYGWLMLGQLLIGVGCAPVFLASTVFISRHFPSERFAFFSGLGMGVGGLGLLFTGTPLAWVVQHWGWRTGFGLLAVLSLLSWLLIAWRVHEPVSAHTTQQTRESWGQAFRRMGALFQLPHTVGILILGMSCYAAFLTLRGLWLGPMLIGRYQFSLVESGNVALLVSLISLFTPAMFGRMDPGPARRRRWLNNFSLLMAALFLLMAFLHHAAANVALILLMGLVSGYSILQYADVRSSYPPELTGRALSLFTMAMFLGVALMQWLTGIVAAWAEGRGIEPYQAVMFSIAAMLATASTAFRFLPSSPLLQTSKA</sequence>
<dbReference type="EMBL" id="PDEA01000001">
    <property type="protein sequence ID" value="PEH90419.1"/>
    <property type="molecule type" value="Genomic_DNA"/>
</dbReference>
<feature type="transmembrane region" description="Helical" evidence="6">
    <location>
        <begin position="244"/>
        <end position="263"/>
    </location>
</feature>
<evidence type="ECO:0000256" key="6">
    <source>
        <dbReference type="SAM" id="Phobius"/>
    </source>
</evidence>
<name>A0A2A7UYK4_COMTR</name>
<evidence type="ECO:0000256" key="4">
    <source>
        <dbReference type="ARBA" id="ARBA00022989"/>
    </source>
</evidence>
<dbReference type="PANTHER" id="PTHR43124">
    <property type="entry name" value="PURINE EFFLUX PUMP PBUE"/>
    <property type="match status" value="1"/>
</dbReference>
<comment type="caution">
    <text evidence="8">The sequence shown here is derived from an EMBL/GenBank/DDBJ whole genome shotgun (WGS) entry which is preliminary data.</text>
</comment>
<keyword evidence="4 6" id="KW-1133">Transmembrane helix</keyword>
<dbReference type="Pfam" id="PF07690">
    <property type="entry name" value="MFS_1"/>
    <property type="match status" value="1"/>
</dbReference>
<reference evidence="9" key="1">
    <citation type="submission" date="2017-09" db="EMBL/GenBank/DDBJ databases">
        <title>FDA dAtabase for Regulatory Grade micrObial Sequences (FDA-ARGOS): Supporting development and validation of Infectious Disease Dx tests.</title>
        <authorList>
            <person name="Minogue T."/>
            <person name="Wolcott M."/>
            <person name="Wasieloski L."/>
            <person name="Aguilar W."/>
            <person name="Moore D."/>
            <person name="Tallon L."/>
            <person name="Sadzewicz L."/>
            <person name="Ott S."/>
            <person name="Zhao X."/>
            <person name="Nagaraj S."/>
            <person name="Vavikolanu K."/>
            <person name="Aluvathingal J."/>
            <person name="Nadendla S."/>
            <person name="Sichtig H."/>
        </authorList>
    </citation>
    <scope>NUCLEOTIDE SEQUENCE [LARGE SCALE GENOMIC DNA]</scope>
    <source>
        <strain evidence="9">FDAARGOS_394</strain>
    </source>
</reference>
<feature type="domain" description="Major facilitator superfamily (MFS) profile" evidence="7">
    <location>
        <begin position="1"/>
        <end position="391"/>
    </location>
</feature>
<dbReference type="InterPro" id="IPR050189">
    <property type="entry name" value="MFS_Efflux_Transporters"/>
</dbReference>
<dbReference type="Proteomes" id="UP000220246">
    <property type="component" value="Unassembled WGS sequence"/>
</dbReference>
<evidence type="ECO:0000313" key="8">
    <source>
        <dbReference type="EMBL" id="PEH90419.1"/>
    </source>
</evidence>
<dbReference type="SUPFAM" id="SSF103473">
    <property type="entry name" value="MFS general substrate transporter"/>
    <property type="match status" value="1"/>
</dbReference>
<feature type="transmembrane region" description="Helical" evidence="6">
    <location>
        <begin position="91"/>
        <end position="113"/>
    </location>
</feature>
<evidence type="ECO:0000313" key="9">
    <source>
        <dbReference type="Proteomes" id="UP000220246"/>
    </source>
</evidence>
<organism evidence="8 9">
    <name type="scientific">Comamonas terrigena</name>
    <dbReference type="NCBI Taxonomy" id="32013"/>
    <lineage>
        <taxon>Bacteria</taxon>
        <taxon>Pseudomonadati</taxon>
        <taxon>Pseudomonadota</taxon>
        <taxon>Betaproteobacteria</taxon>
        <taxon>Burkholderiales</taxon>
        <taxon>Comamonadaceae</taxon>
        <taxon>Comamonas</taxon>
    </lineage>
</organism>
<evidence type="ECO:0000256" key="3">
    <source>
        <dbReference type="ARBA" id="ARBA00022692"/>
    </source>
</evidence>
<dbReference type="Gene3D" id="1.20.1250.20">
    <property type="entry name" value="MFS general substrate transporter like domains"/>
    <property type="match status" value="1"/>
</dbReference>
<evidence type="ECO:0000256" key="5">
    <source>
        <dbReference type="ARBA" id="ARBA00023136"/>
    </source>
</evidence>
<keyword evidence="9" id="KW-1185">Reference proteome</keyword>
<evidence type="ECO:0000256" key="1">
    <source>
        <dbReference type="ARBA" id="ARBA00004651"/>
    </source>
</evidence>